<dbReference type="Gene3D" id="2.160.20.60">
    <property type="entry name" value="Glutamate synthase, alpha subunit, C-terminal domain"/>
    <property type="match status" value="1"/>
</dbReference>
<dbReference type="EMBL" id="JASZZN010000021">
    <property type="protein sequence ID" value="MDM4018413.1"/>
    <property type="molecule type" value="Genomic_DNA"/>
</dbReference>
<dbReference type="InterPro" id="IPR036485">
    <property type="entry name" value="Glu_synth_asu_C_sf"/>
</dbReference>
<proteinExistence type="predicted"/>
<dbReference type="Proteomes" id="UP001239462">
    <property type="component" value="Unassembled WGS sequence"/>
</dbReference>
<dbReference type="SUPFAM" id="SSF69336">
    <property type="entry name" value="Alpha subunit of glutamate synthase, C-terminal domain"/>
    <property type="match status" value="1"/>
</dbReference>
<organism evidence="1 2">
    <name type="scientific">Roseiconus lacunae</name>
    <dbReference type="NCBI Taxonomy" id="2605694"/>
    <lineage>
        <taxon>Bacteria</taxon>
        <taxon>Pseudomonadati</taxon>
        <taxon>Planctomycetota</taxon>
        <taxon>Planctomycetia</taxon>
        <taxon>Pirellulales</taxon>
        <taxon>Pirellulaceae</taxon>
        <taxon>Roseiconus</taxon>
    </lineage>
</organism>
<evidence type="ECO:0000313" key="2">
    <source>
        <dbReference type="Proteomes" id="UP001239462"/>
    </source>
</evidence>
<gene>
    <name evidence="1" type="ORF">QTN89_23375</name>
</gene>
<comment type="caution">
    <text evidence="1">The sequence shown here is derived from an EMBL/GenBank/DDBJ whole genome shotgun (WGS) entry which is preliminary data.</text>
</comment>
<name>A0ABT7PPY7_9BACT</name>
<keyword evidence="2" id="KW-1185">Reference proteome</keyword>
<sequence length="277" mass="28966">MPHIPKPSGPKPVLKSALDTEVEVKSDTEAVFDSESRDLMSPEGLRFSMARLTDAELRAAVHVIPLNDQEDKLPRVEIDDADGQHAALMRLNHPIKLRVNGSLGDYAFAHHRQVIVKVFGNVGHGVGEGMASGSVRIRGNAGHGAGTAMTGGTLAIYGSAGDRAGAAMRGGGLFVRGHVGNEVGLGAIGGTIVIGGDAGENLGDPLSDVAVFIRGKAASLADGVTQTKLRKKQEVQLGLLLISAGIRGDASDFQRIVPIAKLEAERAARGEVVPNWR</sequence>
<dbReference type="CDD" id="cd00504">
    <property type="entry name" value="GXGXG"/>
    <property type="match status" value="1"/>
</dbReference>
<reference evidence="1 2" key="1">
    <citation type="submission" date="2023-06" db="EMBL/GenBank/DDBJ databases">
        <title>Roseiconus lacunae JC819 isolated from Gulf of Mannar region, Tamil Nadu.</title>
        <authorList>
            <person name="Pk S."/>
            <person name="Ch S."/>
            <person name="Ch V.R."/>
        </authorList>
    </citation>
    <scope>NUCLEOTIDE SEQUENCE [LARGE SCALE GENOMIC DNA]</scope>
    <source>
        <strain evidence="1 2">JC819</strain>
    </source>
</reference>
<protein>
    <submittedName>
        <fullName evidence="1">Tributyrin esterase</fullName>
    </submittedName>
</protein>
<dbReference type="PANTHER" id="PTHR39673">
    <property type="entry name" value="TUNGSTEN FORMYLMETHANOFURAN DEHYDROGENASE, SUBUNIT C (FWDC)"/>
    <property type="match status" value="1"/>
</dbReference>
<evidence type="ECO:0000313" key="1">
    <source>
        <dbReference type="EMBL" id="MDM4018413.1"/>
    </source>
</evidence>
<dbReference type="RefSeq" id="WP_230777990.1">
    <property type="nucleotide sequence ID" value="NZ_CP141221.1"/>
</dbReference>
<dbReference type="PANTHER" id="PTHR39673:SF5">
    <property type="entry name" value="TUNGSTEN-CONTAINING FORMYLMETHANOFURAN DEHYDROGENASE 2 SUBUNIT C"/>
    <property type="match status" value="1"/>
</dbReference>
<accession>A0ABT7PPY7</accession>